<keyword evidence="3" id="KW-0804">Transcription</keyword>
<dbReference type="SUPFAM" id="SSF47413">
    <property type="entry name" value="lambda repressor-like DNA-binding domains"/>
    <property type="match status" value="1"/>
</dbReference>
<evidence type="ECO:0000256" key="2">
    <source>
        <dbReference type="ARBA" id="ARBA00023125"/>
    </source>
</evidence>
<dbReference type="PANTHER" id="PTHR30146:SF109">
    <property type="entry name" value="HTH-TYPE TRANSCRIPTIONAL REGULATOR GALS"/>
    <property type="match status" value="1"/>
</dbReference>
<dbReference type="InterPro" id="IPR028082">
    <property type="entry name" value="Peripla_BP_I"/>
</dbReference>
<dbReference type="InterPro" id="IPR000843">
    <property type="entry name" value="HTH_LacI"/>
</dbReference>
<evidence type="ECO:0000313" key="6">
    <source>
        <dbReference type="Proteomes" id="UP000295511"/>
    </source>
</evidence>
<accession>A0A4R5KKP8</accession>
<dbReference type="GO" id="GO:0003700">
    <property type="term" value="F:DNA-binding transcription factor activity"/>
    <property type="evidence" value="ECO:0007669"/>
    <property type="project" value="TreeGrafter"/>
</dbReference>
<dbReference type="EMBL" id="SMRU01000011">
    <property type="protein sequence ID" value="TDF96133.1"/>
    <property type="molecule type" value="Genomic_DNA"/>
</dbReference>
<organism evidence="5 6">
    <name type="scientific">Arthrobacter terricola</name>
    <dbReference type="NCBI Taxonomy" id="2547396"/>
    <lineage>
        <taxon>Bacteria</taxon>
        <taxon>Bacillati</taxon>
        <taxon>Actinomycetota</taxon>
        <taxon>Actinomycetes</taxon>
        <taxon>Micrococcales</taxon>
        <taxon>Micrococcaceae</taxon>
        <taxon>Arthrobacter</taxon>
    </lineage>
</organism>
<proteinExistence type="predicted"/>
<dbReference type="Pfam" id="PF00356">
    <property type="entry name" value="LacI"/>
    <property type="match status" value="1"/>
</dbReference>
<dbReference type="Pfam" id="PF13377">
    <property type="entry name" value="Peripla_BP_3"/>
    <property type="match status" value="1"/>
</dbReference>
<dbReference type="RefSeq" id="WP_133204319.1">
    <property type="nucleotide sequence ID" value="NZ_SMRU01000011.1"/>
</dbReference>
<gene>
    <name evidence="5" type="ORF">E1809_10965</name>
</gene>
<dbReference type="OrthoDB" id="37081at2"/>
<keyword evidence="6" id="KW-1185">Reference proteome</keyword>
<comment type="caution">
    <text evidence="5">The sequence shown here is derived from an EMBL/GenBank/DDBJ whole genome shotgun (WGS) entry which is preliminary data.</text>
</comment>
<keyword evidence="2" id="KW-0238">DNA-binding</keyword>
<dbReference type="SUPFAM" id="SSF53822">
    <property type="entry name" value="Periplasmic binding protein-like I"/>
    <property type="match status" value="1"/>
</dbReference>
<dbReference type="CDD" id="cd01392">
    <property type="entry name" value="HTH_LacI"/>
    <property type="match status" value="1"/>
</dbReference>
<reference evidence="5 6" key="1">
    <citation type="submission" date="2019-03" db="EMBL/GenBank/DDBJ databases">
        <title>Whole genome sequence of Arthrobacter sp JH1-1.</title>
        <authorList>
            <person name="Trinh H.N."/>
        </authorList>
    </citation>
    <scope>NUCLEOTIDE SEQUENCE [LARGE SCALE GENOMIC DNA]</scope>
    <source>
        <strain evidence="5 6">JH1-1</strain>
    </source>
</reference>
<dbReference type="AlphaFoldDB" id="A0A4R5KKP8"/>
<keyword evidence="1" id="KW-0805">Transcription regulation</keyword>
<dbReference type="SMART" id="SM00354">
    <property type="entry name" value="HTH_LACI"/>
    <property type="match status" value="1"/>
</dbReference>
<dbReference type="InterPro" id="IPR010982">
    <property type="entry name" value="Lambda_DNA-bd_dom_sf"/>
</dbReference>
<evidence type="ECO:0000256" key="1">
    <source>
        <dbReference type="ARBA" id="ARBA00023015"/>
    </source>
</evidence>
<dbReference type="PROSITE" id="PS50932">
    <property type="entry name" value="HTH_LACI_2"/>
    <property type="match status" value="1"/>
</dbReference>
<dbReference type="Gene3D" id="1.10.260.40">
    <property type="entry name" value="lambda repressor-like DNA-binding domains"/>
    <property type="match status" value="1"/>
</dbReference>
<name>A0A4R5KKP8_9MICC</name>
<feature type="domain" description="HTH lacI-type" evidence="4">
    <location>
        <begin position="5"/>
        <end position="59"/>
    </location>
</feature>
<dbReference type="Gene3D" id="3.40.50.2300">
    <property type="match status" value="2"/>
</dbReference>
<dbReference type="Proteomes" id="UP000295511">
    <property type="component" value="Unassembled WGS sequence"/>
</dbReference>
<evidence type="ECO:0000313" key="5">
    <source>
        <dbReference type="EMBL" id="TDF96133.1"/>
    </source>
</evidence>
<sequence length="352" mass="37246">MQRSVSIKDVANLAEVAVGTVSNVLNNPDRVSNRTKEKVLRAIDELGFVRNDAARQLRAGHSRTIGVVVLDVGNPFFTAIARAAEDAAEAHGSAVLLGDSGQDSARESHYIDLFQEQAVQGLLISPVGNILDRIDNLRERGIPTVLVDRRADESRYSSVSVDDDAGGYLAARHLLDLGRRRLAFVGGPLHLAQVAERLAGARRAIDNTPGATLEVLDSGAQSVLAGRRIGDSLAARDKAGIPDGIFCANDLLALGVMQSITMMNGLAIPDDVALIGYDDIDFAASAVVPLSSIRQPTEAIGRSAIQLLMADLGNPGHKHQAITFTPELVIRRSTAGPAAPAEQHTEAPALSN</sequence>
<evidence type="ECO:0000256" key="3">
    <source>
        <dbReference type="ARBA" id="ARBA00023163"/>
    </source>
</evidence>
<dbReference type="InterPro" id="IPR046335">
    <property type="entry name" value="LacI/GalR-like_sensor"/>
</dbReference>
<dbReference type="GO" id="GO:0000976">
    <property type="term" value="F:transcription cis-regulatory region binding"/>
    <property type="evidence" value="ECO:0007669"/>
    <property type="project" value="TreeGrafter"/>
</dbReference>
<dbReference type="PANTHER" id="PTHR30146">
    <property type="entry name" value="LACI-RELATED TRANSCRIPTIONAL REPRESSOR"/>
    <property type="match status" value="1"/>
</dbReference>
<evidence type="ECO:0000259" key="4">
    <source>
        <dbReference type="PROSITE" id="PS50932"/>
    </source>
</evidence>
<protein>
    <submittedName>
        <fullName evidence="5">LacI family transcriptional regulator</fullName>
    </submittedName>
</protein>